<feature type="domain" description="FtsK" evidence="1">
    <location>
        <begin position="96"/>
        <end position="144"/>
    </location>
</feature>
<evidence type="ECO:0000313" key="3">
    <source>
        <dbReference type="Proteomes" id="UP001253193"/>
    </source>
</evidence>
<sequence length="475" mass="51944">MSNKIQRGLSSKGFSTRADTRGGFEKFLDGFSNAKAAAIPIGAAAMSLIPDMQPHAAAIFACSLPLAGLALGRKIDTPLRKPYYANRDSKEFDGFFFFGNEIGTNKEIWLDDSEARRHCLIFGTTGSGKSESLIGLIGNSLAQNSAFTYIDGKADTGLFSKIFAMCRRFGREDDLLVINYMVGTLRADLKRDKKLSNTLNPFATATAEALSELLTSLLPSGGSSDGIWKDRASSYISALIKALVALRDDGKLLLDVSVIRSFFQLEKTIELSKRTDISADHLAGLDAYVCNLPGYKEGSDNIESTVYEQHGYITMQFSPCFGMLADTYSHIMRTQLADCSFEDIVLQRRPLLVLLPALEKSPANLANLGKIVISSIKGMMAGALGAELEGRTEYILDSKPTNGRTYQCVFDEYGFNSLFKSSEKVAPLFRKFKSALCELLGNTLSQKHYNGIGNDKRESLKSFWIGKSAAKPLTA</sequence>
<proteinExistence type="predicted"/>
<organism evidence="2 3">
    <name type="scientific">Vibrio parahaemolyticus</name>
    <dbReference type="NCBI Taxonomy" id="670"/>
    <lineage>
        <taxon>Bacteria</taxon>
        <taxon>Pseudomonadati</taxon>
        <taxon>Pseudomonadota</taxon>
        <taxon>Gammaproteobacteria</taxon>
        <taxon>Vibrionales</taxon>
        <taxon>Vibrionaceae</taxon>
        <taxon>Vibrio</taxon>
    </lineage>
</organism>
<dbReference type="InterPro" id="IPR027417">
    <property type="entry name" value="P-loop_NTPase"/>
</dbReference>
<dbReference type="PANTHER" id="PTHR30121:SF6">
    <property type="entry name" value="SLR6007 PROTEIN"/>
    <property type="match status" value="1"/>
</dbReference>
<dbReference type="InterPro" id="IPR002543">
    <property type="entry name" value="FtsK_dom"/>
</dbReference>
<dbReference type="RefSeq" id="WP_311019731.1">
    <property type="nucleotide sequence ID" value="NZ_JAUHGG010000003.1"/>
</dbReference>
<evidence type="ECO:0000313" key="2">
    <source>
        <dbReference type="EMBL" id="MDS1820947.1"/>
    </source>
</evidence>
<dbReference type="SUPFAM" id="SSF52540">
    <property type="entry name" value="P-loop containing nucleoside triphosphate hydrolases"/>
    <property type="match status" value="1"/>
</dbReference>
<protein>
    <recommendedName>
        <fullName evidence="1">FtsK domain-containing protein</fullName>
    </recommendedName>
</protein>
<dbReference type="Pfam" id="PF01580">
    <property type="entry name" value="FtsK_SpoIIIE"/>
    <property type="match status" value="1"/>
</dbReference>
<dbReference type="GO" id="GO:0005524">
    <property type="term" value="F:ATP binding"/>
    <property type="evidence" value="ECO:0007669"/>
    <property type="project" value="InterPro"/>
</dbReference>
<dbReference type="GO" id="GO:0003677">
    <property type="term" value="F:DNA binding"/>
    <property type="evidence" value="ECO:0007669"/>
    <property type="project" value="InterPro"/>
</dbReference>
<dbReference type="EMBL" id="JAUHGG010000003">
    <property type="protein sequence ID" value="MDS1820947.1"/>
    <property type="molecule type" value="Genomic_DNA"/>
</dbReference>
<dbReference type="Proteomes" id="UP001253193">
    <property type="component" value="Unassembled WGS sequence"/>
</dbReference>
<comment type="caution">
    <text evidence="2">The sequence shown here is derived from an EMBL/GenBank/DDBJ whole genome shotgun (WGS) entry which is preliminary data.</text>
</comment>
<gene>
    <name evidence="2" type="ORF">QX249_09785</name>
</gene>
<dbReference type="Gene3D" id="3.40.50.300">
    <property type="entry name" value="P-loop containing nucleotide triphosphate hydrolases"/>
    <property type="match status" value="1"/>
</dbReference>
<dbReference type="InterPro" id="IPR051162">
    <property type="entry name" value="T4SS_component"/>
</dbReference>
<accession>A0AAW8PXH6</accession>
<reference evidence="2" key="1">
    <citation type="submission" date="2023-06" db="EMBL/GenBank/DDBJ databases">
        <title>Genomic Diversity of Vibrio spp. and Metagenomic Analysis of Pathogens in Florida Gulf Coastal Waters Following Hurricane Ian.</title>
        <authorList>
            <person name="Brumfield K.D."/>
        </authorList>
    </citation>
    <scope>NUCLEOTIDE SEQUENCE</scope>
    <source>
        <strain evidence="2">WBS2B-138</strain>
    </source>
</reference>
<name>A0AAW8PXH6_VIBPH</name>
<evidence type="ECO:0000259" key="1">
    <source>
        <dbReference type="Pfam" id="PF01580"/>
    </source>
</evidence>
<dbReference type="PANTHER" id="PTHR30121">
    <property type="entry name" value="UNCHARACTERIZED PROTEIN YJGR-RELATED"/>
    <property type="match status" value="1"/>
</dbReference>
<dbReference type="AlphaFoldDB" id="A0AAW8PXH6"/>